<accession>A0A1Y6B6D1</accession>
<proteinExistence type="predicted"/>
<dbReference type="PANTHER" id="PTHR36504:SF1">
    <property type="entry name" value="LIPOPOLYSACCHARIDE EXPORT SYSTEM PROTEIN LPTA"/>
    <property type="match status" value="1"/>
</dbReference>
<evidence type="ECO:0000256" key="1">
    <source>
        <dbReference type="ARBA" id="ARBA00022729"/>
    </source>
</evidence>
<gene>
    <name evidence="5" type="ORF">SAMN05428998_101561</name>
</gene>
<organism evidence="5 6">
    <name type="scientific">Tistlia consotensis USBA 355</name>
    <dbReference type="NCBI Taxonomy" id="560819"/>
    <lineage>
        <taxon>Bacteria</taxon>
        <taxon>Pseudomonadati</taxon>
        <taxon>Pseudomonadota</taxon>
        <taxon>Alphaproteobacteria</taxon>
        <taxon>Rhodospirillales</taxon>
        <taxon>Rhodovibrionaceae</taxon>
        <taxon>Tistlia</taxon>
    </lineage>
</organism>
<dbReference type="RefSeq" id="WP_085120889.1">
    <property type="nucleotide sequence ID" value="NZ_FWZX01000001.1"/>
</dbReference>
<protein>
    <submittedName>
        <fullName evidence="5">Lipopolysaccharide export system protein LptA</fullName>
    </submittedName>
</protein>
<sequence>MRGWWGLLLAAPLAAVATLAAAQGLSTFDTSQGDKPLLVDARDGIEWYRDQKIYVARGDAVATRGDTKIEADVLTAHYREQQQGGTQIYRVEADGHVVIHSNTDRAQGDFGVYSIDDRVMVLTGKDLRYETPRDLITARDSLEYWEDYKGHPMAVARGDALVESPKPGVAPETAAKTQSAKPQNAKSKKAGEPTSPFGVGSEGGRRRIQADVMTALIGRDKDGRNQISRIDAYDHVRIATATEFIVADKAVYYVNQERAILTGNVRITRGDNQLNGDAAEVDMKTGFSRLISSKDRVKGLLTPDGAQDLQGTKSK</sequence>
<dbReference type="GO" id="GO:0030288">
    <property type="term" value="C:outer membrane-bounded periplasmic space"/>
    <property type="evidence" value="ECO:0007669"/>
    <property type="project" value="TreeGrafter"/>
</dbReference>
<keyword evidence="6" id="KW-1185">Reference proteome</keyword>
<evidence type="ECO:0000256" key="3">
    <source>
        <dbReference type="SAM" id="SignalP"/>
    </source>
</evidence>
<dbReference type="Gene3D" id="2.60.450.10">
    <property type="entry name" value="Lipopolysaccharide (LPS) transport protein A like domain"/>
    <property type="match status" value="2"/>
</dbReference>
<dbReference type="GO" id="GO:0017089">
    <property type="term" value="F:glycolipid transfer activity"/>
    <property type="evidence" value="ECO:0007669"/>
    <property type="project" value="TreeGrafter"/>
</dbReference>
<feature type="region of interest" description="Disordered" evidence="2">
    <location>
        <begin position="163"/>
        <end position="204"/>
    </location>
</feature>
<dbReference type="STRING" id="560819.SAMN05428998_101561"/>
<keyword evidence="1 3" id="KW-0732">Signal</keyword>
<dbReference type="InterPro" id="IPR052037">
    <property type="entry name" value="LPS_export_LptA"/>
</dbReference>
<dbReference type="Proteomes" id="UP000192917">
    <property type="component" value="Unassembled WGS sequence"/>
</dbReference>
<dbReference type="PANTHER" id="PTHR36504">
    <property type="entry name" value="LIPOPOLYSACCHARIDE EXPORT SYSTEM PROTEIN LPTA"/>
    <property type="match status" value="1"/>
</dbReference>
<dbReference type="Pfam" id="PF03968">
    <property type="entry name" value="LptD_N"/>
    <property type="match status" value="2"/>
</dbReference>
<feature type="chain" id="PRO_5012215719" evidence="3">
    <location>
        <begin position="23"/>
        <end position="315"/>
    </location>
</feature>
<feature type="signal peptide" evidence="3">
    <location>
        <begin position="1"/>
        <end position="22"/>
    </location>
</feature>
<dbReference type="EMBL" id="FWZX01000001">
    <property type="protein sequence ID" value="SME93175.1"/>
    <property type="molecule type" value="Genomic_DNA"/>
</dbReference>
<feature type="domain" description="Organic solvent tolerance-like N-terminal" evidence="4">
    <location>
        <begin position="51"/>
        <end position="128"/>
    </location>
</feature>
<feature type="compositionally biased region" description="Polar residues" evidence="2">
    <location>
        <begin position="175"/>
        <end position="185"/>
    </location>
</feature>
<evidence type="ECO:0000313" key="5">
    <source>
        <dbReference type="EMBL" id="SME93175.1"/>
    </source>
</evidence>
<dbReference type="InterPro" id="IPR005653">
    <property type="entry name" value="OstA-like_N"/>
</dbReference>
<evidence type="ECO:0000259" key="4">
    <source>
        <dbReference type="Pfam" id="PF03968"/>
    </source>
</evidence>
<dbReference type="GO" id="GO:0015920">
    <property type="term" value="P:lipopolysaccharide transport"/>
    <property type="evidence" value="ECO:0007669"/>
    <property type="project" value="TreeGrafter"/>
</dbReference>
<dbReference type="AlphaFoldDB" id="A0A1Y6B6D1"/>
<evidence type="ECO:0000256" key="2">
    <source>
        <dbReference type="SAM" id="MobiDB-lite"/>
    </source>
</evidence>
<reference evidence="5 6" key="1">
    <citation type="submission" date="2017-04" db="EMBL/GenBank/DDBJ databases">
        <authorList>
            <person name="Afonso C.L."/>
            <person name="Miller P.J."/>
            <person name="Scott M.A."/>
            <person name="Spackman E."/>
            <person name="Goraichik I."/>
            <person name="Dimitrov K.M."/>
            <person name="Suarez D.L."/>
            <person name="Swayne D.E."/>
        </authorList>
    </citation>
    <scope>NUCLEOTIDE SEQUENCE [LARGE SCALE GENOMIC DNA]</scope>
    <source>
        <strain evidence="5 6">USBA 355</strain>
    </source>
</reference>
<dbReference type="GO" id="GO:0009279">
    <property type="term" value="C:cell outer membrane"/>
    <property type="evidence" value="ECO:0007669"/>
    <property type="project" value="TreeGrafter"/>
</dbReference>
<name>A0A1Y6B6D1_9PROT</name>
<feature type="domain" description="Organic solvent tolerance-like N-terminal" evidence="4">
    <location>
        <begin position="204"/>
        <end position="286"/>
    </location>
</feature>
<evidence type="ECO:0000313" key="6">
    <source>
        <dbReference type="Proteomes" id="UP000192917"/>
    </source>
</evidence>